<sequence length="297" mass="32172">MSLTVPQPIHDALDDTSLEPFIPVSQLPPLAAPSATPSVPSIATTSPQSSVEDLPAATPTHDGCHGGAWVFSPPAQPPSRKPSARKSSVSSFFCFANTPTEASQHEKDQNDRRRLQRLHQIPENDAFSSSRRRRRRKTPLILLGSVLLFGVVATVLLVSKGDSSNANLGDMVNATAAPRGMPDAIDNTQTPANASLPNNPAETPIGVDEDVYGWGRGDGTNVRWSKYRFYFVNKCSFPLHLYQKYRDDSRNWSFCQVPVGSYGCPNNRDGAYLHTPHAGHDQATCKCIGVASAHGVL</sequence>
<keyword evidence="4" id="KW-1185">Reference proteome</keyword>
<dbReference type="EMBL" id="QUSY01000139">
    <property type="protein sequence ID" value="RHY32403.1"/>
    <property type="molecule type" value="Genomic_DNA"/>
</dbReference>
<evidence type="ECO:0000313" key="4">
    <source>
        <dbReference type="Proteomes" id="UP000285060"/>
    </source>
</evidence>
<feature type="region of interest" description="Disordered" evidence="1">
    <location>
        <begin position="29"/>
        <end position="85"/>
    </location>
</feature>
<dbReference type="Proteomes" id="UP000285060">
    <property type="component" value="Unassembled WGS sequence"/>
</dbReference>
<proteinExistence type="predicted"/>
<keyword evidence="2" id="KW-1133">Transmembrane helix</keyword>
<protein>
    <submittedName>
        <fullName evidence="3">Uncharacterized protein</fullName>
    </submittedName>
</protein>
<comment type="caution">
    <text evidence="3">The sequence shown here is derived from an EMBL/GenBank/DDBJ whole genome shotgun (WGS) entry which is preliminary data.</text>
</comment>
<evidence type="ECO:0000313" key="3">
    <source>
        <dbReference type="EMBL" id="RHY32403.1"/>
    </source>
</evidence>
<feature type="compositionally biased region" description="Low complexity" evidence="1">
    <location>
        <begin position="29"/>
        <end position="47"/>
    </location>
</feature>
<organism evidence="3 4">
    <name type="scientific">Aphanomyces invadans</name>
    <dbReference type="NCBI Taxonomy" id="157072"/>
    <lineage>
        <taxon>Eukaryota</taxon>
        <taxon>Sar</taxon>
        <taxon>Stramenopiles</taxon>
        <taxon>Oomycota</taxon>
        <taxon>Saprolegniomycetes</taxon>
        <taxon>Saprolegniales</taxon>
        <taxon>Verrucalvaceae</taxon>
        <taxon>Aphanomyces</taxon>
    </lineage>
</organism>
<keyword evidence="2" id="KW-0812">Transmembrane</keyword>
<reference evidence="3 4" key="1">
    <citation type="submission" date="2018-08" db="EMBL/GenBank/DDBJ databases">
        <title>Aphanomyces genome sequencing and annotation.</title>
        <authorList>
            <person name="Minardi D."/>
            <person name="Oidtmann B."/>
            <person name="Van Der Giezen M."/>
            <person name="Studholme D.J."/>
        </authorList>
    </citation>
    <scope>NUCLEOTIDE SEQUENCE [LARGE SCALE GENOMIC DNA]</scope>
    <source>
        <strain evidence="3 4">NJM0002</strain>
    </source>
</reference>
<evidence type="ECO:0000256" key="2">
    <source>
        <dbReference type="SAM" id="Phobius"/>
    </source>
</evidence>
<feature type="transmembrane region" description="Helical" evidence="2">
    <location>
        <begin position="140"/>
        <end position="158"/>
    </location>
</feature>
<accession>A0A3R6YCP9</accession>
<dbReference type="AlphaFoldDB" id="A0A3R6YCP9"/>
<name>A0A3R6YCP9_9STRA</name>
<evidence type="ECO:0000256" key="1">
    <source>
        <dbReference type="SAM" id="MobiDB-lite"/>
    </source>
</evidence>
<keyword evidence="2" id="KW-0472">Membrane</keyword>
<gene>
    <name evidence="3" type="ORF">DYB32_002615</name>
</gene>